<dbReference type="OrthoDB" id="10509586at2759"/>
<accession>A0A0V0T7V2</accession>
<proteinExistence type="predicted"/>
<comment type="caution">
    <text evidence="2">The sequence shown here is derived from an EMBL/GenBank/DDBJ whole genome shotgun (WGS) entry which is preliminary data.</text>
</comment>
<dbReference type="AlphaFoldDB" id="A0A0V0T7V2"/>
<protein>
    <submittedName>
        <fullName evidence="2">Uncharacterized protein</fullName>
    </submittedName>
</protein>
<gene>
    <name evidence="2" type="ORF">T05_2501</name>
</gene>
<sequence length="90" mass="10097">MNWSTKLKDRKMNLRRPCKKLSVVCSLRSSKCTALVVMHVNMQMLALCTWVSLLFTSGRTNSEPAKSTPVWLNGSDSVTRSAGKLPIRSR</sequence>
<reference evidence="2 3" key="1">
    <citation type="submission" date="2015-01" db="EMBL/GenBank/DDBJ databases">
        <title>Evolution of Trichinella species and genotypes.</title>
        <authorList>
            <person name="Korhonen P.K."/>
            <person name="Edoardo P."/>
            <person name="Giuseppe L.R."/>
            <person name="Gasser R.B."/>
        </authorList>
    </citation>
    <scope>NUCLEOTIDE SEQUENCE [LARGE SCALE GENOMIC DNA]</scope>
    <source>
        <strain evidence="2">ISS417</strain>
    </source>
</reference>
<keyword evidence="3" id="KW-1185">Reference proteome</keyword>
<dbReference type="EMBL" id="JYDJ01000537">
    <property type="protein sequence ID" value="KRX34631.1"/>
    <property type="molecule type" value="Genomic_DNA"/>
</dbReference>
<evidence type="ECO:0000313" key="3">
    <source>
        <dbReference type="Proteomes" id="UP000055048"/>
    </source>
</evidence>
<evidence type="ECO:0000313" key="2">
    <source>
        <dbReference type="EMBL" id="KRX34631.1"/>
    </source>
</evidence>
<organism evidence="2 3">
    <name type="scientific">Trichinella murrelli</name>
    <dbReference type="NCBI Taxonomy" id="144512"/>
    <lineage>
        <taxon>Eukaryota</taxon>
        <taxon>Metazoa</taxon>
        <taxon>Ecdysozoa</taxon>
        <taxon>Nematoda</taxon>
        <taxon>Enoplea</taxon>
        <taxon>Dorylaimia</taxon>
        <taxon>Trichinellida</taxon>
        <taxon>Trichinellidae</taxon>
        <taxon>Trichinella</taxon>
    </lineage>
</organism>
<evidence type="ECO:0000256" key="1">
    <source>
        <dbReference type="SAM" id="MobiDB-lite"/>
    </source>
</evidence>
<dbReference type="Proteomes" id="UP000055048">
    <property type="component" value="Unassembled WGS sequence"/>
</dbReference>
<name>A0A0V0T7V2_9BILA</name>
<feature type="region of interest" description="Disordered" evidence="1">
    <location>
        <begin position="60"/>
        <end position="90"/>
    </location>
</feature>